<evidence type="ECO:0000256" key="3">
    <source>
        <dbReference type="ARBA" id="ARBA00007131"/>
    </source>
</evidence>
<proteinExistence type="inferred from homology"/>
<keyword evidence="7 10" id="KW-0670">Pyruvate</keyword>
<evidence type="ECO:0000256" key="2">
    <source>
        <dbReference type="ARBA" id="ARBA00001964"/>
    </source>
</evidence>
<comment type="cofactor">
    <cofactor evidence="2 7">
        <name>thiamine diphosphate</name>
        <dbReference type="ChEBI" id="CHEBI:58937"/>
    </cofactor>
</comment>
<keyword evidence="7" id="KW-0560">Oxidoreductase</keyword>
<keyword evidence="5 7" id="KW-0786">Thiamine pyrophosphate</keyword>
<dbReference type="GO" id="GO:0004739">
    <property type="term" value="F:pyruvate dehydrogenase (acetyl-transferring) activity"/>
    <property type="evidence" value="ECO:0007669"/>
    <property type="project" value="UniProtKB-EC"/>
</dbReference>
<dbReference type="InterPro" id="IPR005475">
    <property type="entry name" value="Transketolase-like_Pyr-bd"/>
</dbReference>
<organism evidence="10 11">
    <name type="scientific">Candidatus Thermofonsia Clade 3 bacterium</name>
    <dbReference type="NCBI Taxonomy" id="2364212"/>
    <lineage>
        <taxon>Bacteria</taxon>
        <taxon>Bacillati</taxon>
        <taxon>Chloroflexota</taxon>
        <taxon>Candidatus Thermofontia</taxon>
        <taxon>Candidatus Thermofonsia Clade 3</taxon>
    </lineage>
</organism>
<comment type="caution">
    <text evidence="10">The sequence shown here is derived from an EMBL/GenBank/DDBJ whole genome shotgun (WGS) entry which is preliminary data.</text>
</comment>
<evidence type="ECO:0000256" key="6">
    <source>
        <dbReference type="ARBA" id="ARBA00051231"/>
    </source>
</evidence>
<dbReference type="EC" id="1.2.4.1" evidence="7"/>
<comment type="catalytic activity">
    <reaction evidence="6 7">
        <text>N(6)-[(R)-lipoyl]-L-lysyl-[protein] + pyruvate + H(+) = N(6)-[(R)-S(8)-acetyldihydrolipoyl]-L-lysyl-[protein] + CO2</text>
        <dbReference type="Rhea" id="RHEA:19189"/>
        <dbReference type="Rhea" id="RHEA-COMP:10474"/>
        <dbReference type="Rhea" id="RHEA-COMP:10478"/>
        <dbReference type="ChEBI" id="CHEBI:15361"/>
        <dbReference type="ChEBI" id="CHEBI:15378"/>
        <dbReference type="ChEBI" id="CHEBI:16526"/>
        <dbReference type="ChEBI" id="CHEBI:83099"/>
        <dbReference type="ChEBI" id="CHEBI:83111"/>
        <dbReference type="EC" id="1.2.4.1"/>
    </reaction>
</comment>
<dbReference type="InterPro" id="IPR009014">
    <property type="entry name" value="Transketo_C/PFOR_II"/>
</dbReference>
<dbReference type="Pfam" id="PF22613">
    <property type="entry name" value="Transketolase_C_1"/>
    <property type="match status" value="1"/>
</dbReference>
<dbReference type="InterPro" id="IPR005474">
    <property type="entry name" value="Transketolase_N"/>
</dbReference>
<dbReference type="Proteomes" id="UP000230790">
    <property type="component" value="Unassembled WGS sequence"/>
</dbReference>
<comment type="function">
    <text evidence="7">Component of the pyruvate dehydrogenase (PDH) complex, that catalyzes the overall conversion of pyruvate to acetyl-CoA and CO(2).</text>
</comment>
<dbReference type="SUPFAM" id="SSF52518">
    <property type="entry name" value="Thiamin diphosphate-binding fold (THDP-binding)"/>
    <property type="match status" value="2"/>
</dbReference>
<feature type="binding site" evidence="8">
    <location>
        <position position="208"/>
    </location>
    <ligand>
        <name>Mg(2+)</name>
        <dbReference type="ChEBI" id="CHEBI:18420"/>
    </ligand>
</feature>
<protein>
    <recommendedName>
        <fullName evidence="4 7">Pyruvate dehydrogenase E1 component</fullName>
        <ecNumber evidence="7">1.2.4.1</ecNumber>
    </recommendedName>
</protein>
<feature type="binding site" evidence="8">
    <location>
        <position position="178"/>
    </location>
    <ligand>
        <name>Mg(2+)</name>
        <dbReference type="ChEBI" id="CHEBI:18420"/>
    </ligand>
</feature>
<evidence type="ECO:0000256" key="1">
    <source>
        <dbReference type="ARBA" id="ARBA00001946"/>
    </source>
</evidence>
<gene>
    <name evidence="10" type="ORF">CUN48_10170</name>
</gene>
<dbReference type="Pfam" id="PF02779">
    <property type="entry name" value="Transket_pyr"/>
    <property type="match status" value="1"/>
</dbReference>
<dbReference type="InterPro" id="IPR004660">
    <property type="entry name" value="PDH_E1"/>
</dbReference>
<dbReference type="InterPro" id="IPR051157">
    <property type="entry name" value="PDH/Transketolase"/>
</dbReference>
<sequence>MTIAREIPTTDATDPIDTADTIATTVSIPILQNIERRLLWLSTLMIHHANNVRPNPDKTKVGGHQASAASSVSILTALYFHFLKPTDRVLVKPHAAPAFHAAMYLMGVLPRSYLTRLREFGGIQSYPSRTKDVSPVDFSGGSMGLGPVAPTFAALVQQYAEAHFGHTTANRFIAISGDAELDEGNIWEALIEEELQRLPNTIWIVDLNRQSLDRITPGVRAAKLKKLFADCEWRVLEAKYGHDLQAVFACPGGEALRQCIDDMSNEEYQHLIRSDGATVREALARRPYGQDILRCLRDVSDAQLPTLLGNLGGHDLRLLIDQLREAERTTDRPSVIFAYTIKGYGLPIYGDPANHAALLSAERINELRASLGLTEATQWDGFDPDSPEGRLCAERGQFLRLKERARDIPPTPVRAADVPDELNATAMPIVSTQEAFGRAMMRLADVPKVGARIVTSSADVSVSTNLGGWINKVGTFTLREATDYEAGRARILNWQLGRAGQHIEMGIAEMNLFSLIGQMGMAHELMGQLLFPIGTVYDPFVCRGLDAIIYGLYSGAKFIFVATPSGVTLAAEGGAHQSSVTPSLGIELPELDYYEPTFAIEVEWALCEALKQCCDRQQGRSSYLRLSTKPIEQALLEPVMARLGKDELRRQFLAGGYVVHRSPAPHDPQSALHIVTTGVMLPEALEAAHYLESEGASVNLINLTSPRRAYDDWHAAQQRGDDAHHLAMLIPADARRAPILTVHDAAPHALAWVGSVFGQKTRALGVNKFGQSGYRADLYRYFHIDAESIIRHGFALVDESLRS</sequence>
<evidence type="ECO:0000259" key="9">
    <source>
        <dbReference type="SMART" id="SM00861"/>
    </source>
</evidence>
<evidence type="ECO:0000256" key="7">
    <source>
        <dbReference type="PIRNR" id="PIRNR000156"/>
    </source>
</evidence>
<dbReference type="PIRSF" id="PIRSF000156">
    <property type="entry name" value="Pyruvate_dh_E1"/>
    <property type="match status" value="1"/>
</dbReference>
<evidence type="ECO:0000313" key="10">
    <source>
        <dbReference type="EMBL" id="PJF47142.1"/>
    </source>
</evidence>
<keyword evidence="8" id="KW-0460">Magnesium</keyword>
<dbReference type="PANTHER" id="PTHR43825">
    <property type="entry name" value="PYRUVATE DEHYDROGENASE E1 COMPONENT"/>
    <property type="match status" value="1"/>
</dbReference>
<evidence type="ECO:0000313" key="11">
    <source>
        <dbReference type="Proteomes" id="UP000230790"/>
    </source>
</evidence>
<evidence type="ECO:0000256" key="4">
    <source>
        <dbReference type="ARBA" id="ARBA00017172"/>
    </source>
</evidence>
<dbReference type="GO" id="GO:0046872">
    <property type="term" value="F:metal ion binding"/>
    <property type="evidence" value="ECO:0007669"/>
    <property type="project" value="UniProtKB-KW"/>
</dbReference>
<name>A0A2M8QBH0_9CHLR</name>
<evidence type="ECO:0000256" key="5">
    <source>
        <dbReference type="ARBA" id="ARBA00023052"/>
    </source>
</evidence>
<accession>A0A2M8QBH0</accession>
<reference evidence="10 11" key="1">
    <citation type="submission" date="2017-11" db="EMBL/GenBank/DDBJ databases">
        <title>Evolution of Phototrophy in the Chloroflexi Phylum Driven by Horizontal Gene Transfer.</title>
        <authorList>
            <person name="Ward L.M."/>
            <person name="Hemp J."/>
            <person name="Shih P.M."/>
            <person name="Mcglynn S.E."/>
            <person name="Fischer W."/>
        </authorList>
    </citation>
    <scope>NUCLEOTIDE SEQUENCE [LARGE SCALE GENOMIC DNA]</scope>
    <source>
        <strain evidence="10">JP3_7</strain>
    </source>
</reference>
<keyword evidence="8" id="KW-0479">Metal-binding</keyword>
<dbReference type="Gene3D" id="3.40.50.970">
    <property type="match status" value="2"/>
</dbReference>
<dbReference type="EMBL" id="PGTN01000065">
    <property type="protein sequence ID" value="PJF47142.1"/>
    <property type="molecule type" value="Genomic_DNA"/>
</dbReference>
<feature type="domain" description="Transketolase-like pyrimidine-binding" evidence="9">
    <location>
        <begin position="430"/>
        <end position="633"/>
    </location>
</feature>
<dbReference type="InterPro" id="IPR055152">
    <property type="entry name" value="Transketolase-like_C_2"/>
</dbReference>
<comment type="similarity">
    <text evidence="3">Belongs to the transketolase family.</text>
</comment>
<evidence type="ECO:0000256" key="8">
    <source>
        <dbReference type="PIRSR" id="PIRSR000156-1"/>
    </source>
</evidence>
<dbReference type="Pfam" id="PF00456">
    <property type="entry name" value="Transketolase_N"/>
    <property type="match status" value="2"/>
</dbReference>
<dbReference type="AlphaFoldDB" id="A0A2M8QBH0"/>
<dbReference type="Gene3D" id="3.40.50.920">
    <property type="match status" value="1"/>
</dbReference>
<dbReference type="PANTHER" id="PTHR43825:SF4">
    <property type="entry name" value="PYRUVATE DEHYDROGENASE E1 COMPONENT"/>
    <property type="match status" value="1"/>
</dbReference>
<dbReference type="InterPro" id="IPR029061">
    <property type="entry name" value="THDP-binding"/>
</dbReference>
<dbReference type="SMART" id="SM00861">
    <property type="entry name" value="Transket_pyr"/>
    <property type="match status" value="1"/>
</dbReference>
<feature type="binding site" evidence="8">
    <location>
        <position position="210"/>
    </location>
    <ligand>
        <name>Mg(2+)</name>
        <dbReference type="ChEBI" id="CHEBI:18420"/>
    </ligand>
</feature>
<comment type="cofactor">
    <cofactor evidence="1 8">
        <name>Mg(2+)</name>
        <dbReference type="ChEBI" id="CHEBI:18420"/>
    </cofactor>
</comment>
<dbReference type="SUPFAM" id="SSF52922">
    <property type="entry name" value="TK C-terminal domain-like"/>
    <property type="match status" value="1"/>
</dbReference>